<evidence type="ECO:0000313" key="4">
    <source>
        <dbReference type="EMBL" id="RYC69310.1"/>
    </source>
</evidence>
<dbReference type="FunFam" id="3.90.850.10:FF:000002">
    <property type="entry name" value="2-hydroxyhepta-2,4-diene-1,7-dioate isomerase"/>
    <property type="match status" value="1"/>
</dbReference>
<dbReference type="PANTHER" id="PTHR42796:SF4">
    <property type="entry name" value="FUMARYLACETOACETATE HYDROLASE DOMAIN-CONTAINING PROTEIN 2A"/>
    <property type="match status" value="1"/>
</dbReference>
<dbReference type="Proteomes" id="UP000290407">
    <property type="component" value="Unassembled WGS sequence"/>
</dbReference>
<evidence type="ECO:0000256" key="2">
    <source>
        <dbReference type="ARBA" id="ARBA00022723"/>
    </source>
</evidence>
<evidence type="ECO:0000313" key="5">
    <source>
        <dbReference type="Proteomes" id="UP000290407"/>
    </source>
</evidence>
<dbReference type="EMBL" id="SBLB01000003">
    <property type="protein sequence ID" value="RYC69310.1"/>
    <property type="molecule type" value="Genomic_DNA"/>
</dbReference>
<dbReference type="Gene3D" id="3.90.850.10">
    <property type="entry name" value="Fumarylacetoacetase-like, C-terminal domain"/>
    <property type="match status" value="1"/>
</dbReference>
<keyword evidence="2" id="KW-0479">Metal-binding</keyword>
<dbReference type="AlphaFoldDB" id="A0A4Q2UNX6"/>
<dbReference type="PANTHER" id="PTHR42796">
    <property type="entry name" value="FUMARYLACETOACETATE HYDROLASE DOMAIN-CONTAINING PROTEIN 2A-RELATED"/>
    <property type="match status" value="1"/>
</dbReference>
<dbReference type="GO" id="GO:0019752">
    <property type="term" value="P:carboxylic acid metabolic process"/>
    <property type="evidence" value="ECO:0007669"/>
    <property type="project" value="UniProtKB-ARBA"/>
</dbReference>
<dbReference type="GO" id="GO:0016787">
    <property type="term" value="F:hydrolase activity"/>
    <property type="evidence" value="ECO:0007669"/>
    <property type="project" value="UniProtKB-KW"/>
</dbReference>
<dbReference type="GO" id="GO:0016853">
    <property type="term" value="F:isomerase activity"/>
    <property type="evidence" value="ECO:0007669"/>
    <property type="project" value="UniProtKB-ARBA"/>
</dbReference>
<evidence type="ECO:0000256" key="1">
    <source>
        <dbReference type="ARBA" id="ARBA00010211"/>
    </source>
</evidence>
<comment type="caution">
    <text evidence="4">The sequence shown here is derived from an EMBL/GenBank/DDBJ whole genome shotgun (WGS) entry which is preliminary data.</text>
</comment>
<dbReference type="RefSeq" id="WP_129601599.1">
    <property type="nucleotide sequence ID" value="NZ_SBLB01000003.1"/>
</dbReference>
<dbReference type="GO" id="GO:0046872">
    <property type="term" value="F:metal ion binding"/>
    <property type="evidence" value="ECO:0007669"/>
    <property type="project" value="UniProtKB-KW"/>
</dbReference>
<dbReference type="InterPro" id="IPR051121">
    <property type="entry name" value="FAH"/>
</dbReference>
<organism evidence="4 5">
    <name type="scientific">Spirosoma sordidisoli</name>
    <dbReference type="NCBI Taxonomy" id="2502893"/>
    <lineage>
        <taxon>Bacteria</taxon>
        <taxon>Pseudomonadati</taxon>
        <taxon>Bacteroidota</taxon>
        <taxon>Cytophagia</taxon>
        <taxon>Cytophagales</taxon>
        <taxon>Cytophagaceae</taxon>
        <taxon>Spirosoma</taxon>
    </lineage>
</organism>
<name>A0A4Q2UNX6_9BACT</name>
<proteinExistence type="inferred from homology"/>
<keyword evidence="5" id="KW-1185">Reference proteome</keyword>
<sequence>MKLIRFGEPGLEKPGVILTDQWLDVSAIVMDYNEDFFADNGLERLRNHLNSPGLSAGILPVVDPAVRLGPPVARPSKLVCIGLNYEDHARETGAPIPAEPVLFMKATTAYCGPFDDIIIPKNSSKTDWEVELAVVIGRKASYVDEASALQYVAGYCLHNDVSEREFQLERGGTWDKGKGCDTFAPIGPFLATPDEIADVNDLRLWLTVNGEPMQSGHTSSLIFKIPTLIAYVSQFMTLLPGDIISTGTPPGVGLGMKPPVYLQPGDVVELGIDGLGTSRQRVRAYAPASD</sequence>
<dbReference type="InterPro" id="IPR036663">
    <property type="entry name" value="Fumarylacetoacetase_C_sf"/>
</dbReference>
<protein>
    <submittedName>
        <fullName evidence="4">FAA hydrolase family protein</fullName>
    </submittedName>
</protein>
<dbReference type="SUPFAM" id="SSF56529">
    <property type="entry name" value="FAH"/>
    <property type="match status" value="1"/>
</dbReference>
<accession>A0A4Q2UNX6</accession>
<comment type="similarity">
    <text evidence="1">Belongs to the FAH family.</text>
</comment>
<evidence type="ECO:0000259" key="3">
    <source>
        <dbReference type="Pfam" id="PF01557"/>
    </source>
</evidence>
<gene>
    <name evidence="4" type="ORF">EQG79_11895</name>
</gene>
<keyword evidence="4" id="KW-0378">Hydrolase</keyword>
<reference evidence="4 5" key="1">
    <citation type="submission" date="2019-01" db="EMBL/GenBank/DDBJ databases">
        <title>Spirosoma flava sp. nov., a propanil-degrading bacterium isolated from herbicide-contaminated soil.</title>
        <authorList>
            <person name="Zhang L."/>
            <person name="Jiang J.-D."/>
        </authorList>
    </citation>
    <scope>NUCLEOTIDE SEQUENCE [LARGE SCALE GENOMIC DNA]</scope>
    <source>
        <strain evidence="4 5">TY50</strain>
    </source>
</reference>
<dbReference type="Pfam" id="PF01557">
    <property type="entry name" value="FAA_hydrolase"/>
    <property type="match status" value="1"/>
</dbReference>
<dbReference type="InterPro" id="IPR011234">
    <property type="entry name" value="Fumarylacetoacetase-like_C"/>
</dbReference>
<feature type="domain" description="Fumarylacetoacetase-like C-terminal" evidence="3">
    <location>
        <begin position="77"/>
        <end position="283"/>
    </location>
</feature>